<feature type="compositionally biased region" description="Basic and acidic residues" evidence="1">
    <location>
        <begin position="204"/>
        <end position="214"/>
    </location>
</feature>
<feature type="compositionally biased region" description="Low complexity" evidence="1">
    <location>
        <begin position="544"/>
        <end position="555"/>
    </location>
</feature>
<evidence type="ECO:0000313" key="3">
    <source>
        <dbReference type="EMBL" id="RVX22193.1"/>
    </source>
</evidence>
<name>A0A438KLV5_VITVI</name>
<evidence type="ECO:0000313" key="4">
    <source>
        <dbReference type="Proteomes" id="UP000288805"/>
    </source>
</evidence>
<dbReference type="Proteomes" id="UP000288805">
    <property type="component" value="Unassembled WGS sequence"/>
</dbReference>
<feature type="compositionally biased region" description="Low complexity" evidence="1">
    <location>
        <begin position="569"/>
        <end position="579"/>
    </location>
</feature>
<sequence>MASQQNVELEAAKFLHKLIQDSTDEPAKLATKLYVILQHMKSSGKEHSMPYQVISRAMETVINQHGLDIEALKSSRLPSSGGTHVGDSSAARLAGSSSAAGVAKDTQAGLAENEMAKIDAFASSRPPVGPSSAGHDIYQGSVSHKSGGKSFDHESPSSLDTRSANSQSQERRDSANWEKQVNQKDSKKSNAKRKRTDPSPAMEPHVDNPNHPDTRNSVVNPRKGKLMNKVESPGSFSVKSGENTNVNIVQSTGQMEQFPISSGSMRSMLRAKQEGQSFMGKSMTAARGQLTFYTKTSSSPKVIFMQQSTTPSLGSSAAAKIHGGMPSSYPVVEPGFSSSMQFSGSSYDNHALVAKMHKERNMEAFSAMNSSLLEASSGKNAVDAEQWKHGLMRSAVIGAPEKTIEAQMLSGNHGEEESKTLSIGKVLDHEGGTSNTSGNANKMAQGGGANMVTEMSMLRSATFRDAGKSPIPQALPFSGMPFKEQHLKQLRAQCLVFLAIRNNLMPKKLHLEIALGNIYPKEGGITDGPRKELIDHKGKDYSLNEPSNVPEVPVPFGRLSNVRDTERIPPGSSSSGSLLETDSMSKAGENTKIMEDNLTGIAEERRHILAMRRKPEADMHTQEVAESQAFPSTASQPDSSSIMGLTASPHEDNLESSHLQHEPLLERKDNTPSQSQSFGDTSVQGNQHSENHLSPFLLRDHWKPVSGMDNDHHKIFQTKEANLLIKHVSRDDSKVTEIQTRCISDGCKAVAIDDTTKNGYPYKMVEKSAEQGDEDRPMLVNLPPSPKCTTSEKWIMDQQKRRLHVEQNCNSLLLILCYFPYYHYLILDVKLSPVEIICLFLCLLFWGLEGVVLRVGLIDQCSTQVMLVATNCGTLKEES</sequence>
<feature type="transmembrane region" description="Helical" evidence="2">
    <location>
        <begin position="836"/>
        <end position="857"/>
    </location>
</feature>
<feature type="compositionally biased region" description="Low complexity" evidence="1">
    <location>
        <begin position="86"/>
        <end position="100"/>
    </location>
</feature>
<feature type="compositionally biased region" description="Polar residues" evidence="1">
    <location>
        <begin position="156"/>
        <end position="168"/>
    </location>
</feature>
<feature type="region of interest" description="Disordered" evidence="1">
    <location>
        <begin position="122"/>
        <end position="241"/>
    </location>
</feature>
<keyword evidence="2" id="KW-1133">Transmembrane helix</keyword>
<dbReference type="EMBL" id="QGNW01000004">
    <property type="protein sequence ID" value="RVX22193.1"/>
    <property type="molecule type" value="Genomic_DNA"/>
</dbReference>
<organism evidence="3 4">
    <name type="scientific">Vitis vinifera</name>
    <name type="common">Grape</name>
    <dbReference type="NCBI Taxonomy" id="29760"/>
    <lineage>
        <taxon>Eukaryota</taxon>
        <taxon>Viridiplantae</taxon>
        <taxon>Streptophyta</taxon>
        <taxon>Embryophyta</taxon>
        <taxon>Tracheophyta</taxon>
        <taxon>Spermatophyta</taxon>
        <taxon>Magnoliopsida</taxon>
        <taxon>eudicotyledons</taxon>
        <taxon>Gunneridae</taxon>
        <taxon>Pentapetalae</taxon>
        <taxon>rosids</taxon>
        <taxon>Vitales</taxon>
        <taxon>Vitaceae</taxon>
        <taxon>Viteae</taxon>
        <taxon>Vitis</taxon>
    </lineage>
</organism>
<dbReference type="AlphaFoldDB" id="A0A438KLV5"/>
<proteinExistence type="predicted"/>
<reference evidence="3 4" key="1">
    <citation type="journal article" date="2018" name="PLoS Genet.">
        <title>Population sequencing reveals clonal diversity and ancestral inbreeding in the grapevine cultivar Chardonnay.</title>
        <authorList>
            <person name="Roach M.J."/>
            <person name="Johnson D.L."/>
            <person name="Bohlmann J."/>
            <person name="van Vuuren H.J."/>
            <person name="Jones S.J."/>
            <person name="Pretorius I.S."/>
            <person name="Schmidt S.A."/>
            <person name="Borneman A.R."/>
        </authorList>
    </citation>
    <scope>NUCLEOTIDE SEQUENCE [LARGE SCALE GENOMIC DNA]</scope>
    <source>
        <strain evidence="4">cv. Chardonnay</strain>
        <tissue evidence="3">Leaf</tissue>
    </source>
</reference>
<feature type="compositionally biased region" description="Basic and acidic residues" evidence="1">
    <location>
        <begin position="169"/>
        <end position="188"/>
    </location>
</feature>
<feature type="region of interest" description="Disordered" evidence="1">
    <location>
        <begin position="538"/>
        <end position="594"/>
    </location>
</feature>
<feature type="compositionally biased region" description="Polar residues" evidence="1">
    <location>
        <begin position="629"/>
        <end position="643"/>
    </location>
</feature>
<feature type="compositionally biased region" description="Basic and acidic residues" evidence="1">
    <location>
        <begin position="649"/>
        <end position="670"/>
    </location>
</feature>
<protein>
    <submittedName>
        <fullName evidence="3">Chromatin structure-remodeling complex protein SYD</fullName>
    </submittedName>
</protein>
<gene>
    <name evidence="3" type="primary">SYD_1</name>
    <name evidence="3" type="ORF">CK203_001464</name>
</gene>
<evidence type="ECO:0000256" key="1">
    <source>
        <dbReference type="SAM" id="MobiDB-lite"/>
    </source>
</evidence>
<feature type="region of interest" description="Disordered" evidence="1">
    <location>
        <begin position="75"/>
        <end position="100"/>
    </location>
</feature>
<evidence type="ECO:0000256" key="2">
    <source>
        <dbReference type="SAM" id="Phobius"/>
    </source>
</evidence>
<keyword evidence="2" id="KW-0812">Transmembrane</keyword>
<feature type="compositionally biased region" description="Polar residues" evidence="1">
    <location>
        <begin position="671"/>
        <end position="688"/>
    </location>
</feature>
<keyword evidence="2" id="KW-0472">Membrane</keyword>
<comment type="caution">
    <text evidence="3">The sequence shown here is derived from an EMBL/GenBank/DDBJ whole genome shotgun (WGS) entry which is preliminary data.</text>
</comment>
<feature type="region of interest" description="Disordered" evidence="1">
    <location>
        <begin position="615"/>
        <end position="689"/>
    </location>
</feature>
<accession>A0A438KLV5</accession>